<evidence type="ECO:0000259" key="2">
    <source>
        <dbReference type="Pfam" id="PF13358"/>
    </source>
</evidence>
<reference evidence="3 4" key="1">
    <citation type="submission" date="2022-11" db="EMBL/GenBank/DDBJ databases">
        <title>Mucor velutinosus strain NIH1002 WGS.</title>
        <authorList>
            <person name="Subramanian P."/>
            <person name="Mullikin J.C."/>
            <person name="Segre J.A."/>
            <person name="Zelazny A.M."/>
        </authorList>
    </citation>
    <scope>NUCLEOTIDE SEQUENCE [LARGE SCALE GENOMIC DNA]</scope>
    <source>
        <strain evidence="3 4">NIH1002</strain>
    </source>
</reference>
<dbReference type="GO" id="GO:0006313">
    <property type="term" value="P:DNA transposition"/>
    <property type="evidence" value="ECO:0007669"/>
    <property type="project" value="InterPro"/>
</dbReference>
<feature type="domain" description="Transposase Tc1-like" evidence="1">
    <location>
        <begin position="52"/>
        <end position="121"/>
    </location>
</feature>
<dbReference type="Proteomes" id="UP001304243">
    <property type="component" value="Unassembled WGS sequence"/>
</dbReference>
<proteinExistence type="predicted"/>
<dbReference type="RefSeq" id="XP_064682735.1">
    <property type="nucleotide sequence ID" value="XM_064830233.1"/>
</dbReference>
<dbReference type="InterPro" id="IPR002492">
    <property type="entry name" value="Transposase_Tc1-like"/>
</dbReference>
<dbReference type="EMBL" id="JASEJX010000014">
    <property type="protein sequence ID" value="KAK4516069.1"/>
    <property type="molecule type" value="Genomic_DNA"/>
</dbReference>
<evidence type="ECO:0000313" key="4">
    <source>
        <dbReference type="Proteomes" id="UP001304243"/>
    </source>
</evidence>
<protein>
    <recommendedName>
        <fullName evidence="5">Transposase</fullName>
    </recommendedName>
</protein>
<evidence type="ECO:0000259" key="1">
    <source>
        <dbReference type="Pfam" id="PF01498"/>
    </source>
</evidence>
<dbReference type="PANTHER" id="PTHR23022">
    <property type="entry name" value="TRANSPOSABLE ELEMENT-RELATED"/>
    <property type="match status" value="1"/>
</dbReference>
<dbReference type="Pfam" id="PF01498">
    <property type="entry name" value="HTH_Tnp_Tc3_2"/>
    <property type="match status" value="1"/>
</dbReference>
<gene>
    <name evidence="3" type="ORF">ATC70_011030</name>
</gene>
<accession>A0AAN7DGE1</accession>
<dbReference type="InterPro" id="IPR038717">
    <property type="entry name" value="Tc1-like_DDE_dom"/>
</dbReference>
<evidence type="ECO:0008006" key="5">
    <source>
        <dbReference type="Google" id="ProtNLM"/>
    </source>
</evidence>
<evidence type="ECO:0000313" key="3">
    <source>
        <dbReference type="EMBL" id="KAK4516069.1"/>
    </source>
</evidence>
<dbReference type="Pfam" id="PF13358">
    <property type="entry name" value="DDE_3"/>
    <property type="match status" value="1"/>
</dbReference>
<dbReference type="InterPro" id="IPR052338">
    <property type="entry name" value="Transposase_5"/>
</dbReference>
<organism evidence="3 4">
    <name type="scientific">Mucor velutinosus</name>
    <dbReference type="NCBI Taxonomy" id="708070"/>
    <lineage>
        <taxon>Eukaryota</taxon>
        <taxon>Fungi</taxon>
        <taxon>Fungi incertae sedis</taxon>
        <taxon>Mucoromycota</taxon>
        <taxon>Mucoromycotina</taxon>
        <taxon>Mucoromycetes</taxon>
        <taxon>Mucorales</taxon>
        <taxon>Mucorineae</taxon>
        <taxon>Mucoraceae</taxon>
        <taxon>Mucor</taxon>
    </lineage>
</organism>
<dbReference type="PANTHER" id="PTHR23022:SF134">
    <property type="entry name" value="TRANSPOSABLE ELEMENT TC1 TRANSPOSASE"/>
    <property type="match status" value="1"/>
</dbReference>
<feature type="domain" description="Tc1-like transposase DDE" evidence="2">
    <location>
        <begin position="130"/>
        <end position="278"/>
    </location>
</feature>
<name>A0AAN7DGE1_9FUNG</name>
<sequence length="331" mass="38306">MLRSGVSIQEIAEKLSLGNSTIGRTRMEHCPGVKTSNGGRPRVLSEADKCYCVRKVTKERVSSAVKVTKMLEKNFQMKVHPENVCRALRTAGLGAIEKEKKPLLSDASVKKRLAWCKQHKDWTVDDWKRVSWTDETKINRFNSDGRQWAWIRSGEQLQNHYVVKLTVKHGGGSIMFWSAITYAGVGWMCKINGNMDKALYKEILQDKLEQTIAFSVEKLGFSREQVIFQQDNDPKHTSNLVKDYLQEQSYQVMEWPPQSPDLNPIENMWALLERRLNEYETTTKGMNELYYEGVTEIWYDQMKPEECKKVIESMPQRIAAVIKAKGKWTKY</sequence>
<dbReference type="InterPro" id="IPR036397">
    <property type="entry name" value="RNaseH_sf"/>
</dbReference>
<dbReference type="AlphaFoldDB" id="A0AAN7DGE1"/>
<dbReference type="GO" id="GO:0003677">
    <property type="term" value="F:DNA binding"/>
    <property type="evidence" value="ECO:0007669"/>
    <property type="project" value="InterPro"/>
</dbReference>
<comment type="caution">
    <text evidence="3">The sequence shown here is derived from an EMBL/GenBank/DDBJ whole genome shotgun (WGS) entry which is preliminary data.</text>
</comment>
<dbReference type="Gene3D" id="3.30.420.10">
    <property type="entry name" value="Ribonuclease H-like superfamily/Ribonuclease H"/>
    <property type="match status" value="1"/>
</dbReference>
<keyword evidence="4" id="KW-1185">Reference proteome</keyword>
<dbReference type="GeneID" id="89954716"/>
<dbReference type="GO" id="GO:0015074">
    <property type="term" value="P:DNA integration"/>
    <property type="evidence" value="ECO:0007669"/>
    <property type="project" value="InterPro"/>
</dbReference>